<evidence type="ECO:0000256" key="1">
    <source>
        <dbReference type="ARBA" id="ARBA00022729"/>
    </source>
</evidence>
<name>A0A2I0R408_9FLAO</name>
<evidence type="ECO:0000256" key="2">
    <source>
        <dbReference type="SAM" id="SignalP"/>
    </source>
</evidence>
<dbReference type="OrthoDB" id="1652165at2"/>
<dbReference type="Pfam" id="PF25778">
    <property type="entry name" value="DUF7948"/>
    <property type="match status" value="1"/>
</dbReference>
<feature type="chain" id="PRO_5014134901" evidence="2">
    <location>
        <begin position="19"/>
        <end position="826"/>
    </location>
</feature>
<dbReference type="Proteomes" id="UP000236654">
    <property type="component" value="Unassembled WGS sequence"/>
</dbReference>
<dbReference type="NCBIfam" id="TIGR04183">
    <property type="entry name" value="Por_Secre_tail"/>
    <property type="match status" value="1"/>
</dbReference>
<gene>
    <name evidence="5" type="ORF">CW751_04410</name>
</gene>
<feature type="signal peptide" evidence="2">
    <location>
        <begin position="1"/>
        <end position="18"/>
    </location>
</feature>
<evidence type="ECO:0000259" key="3">
    <source>
        <dbReference type="Pfam" id="PF18962"/>
    </source>
</evidence>
<accession>A0A2I0R408</accession>
<dbReference type="PANTHER" id="PTHR35580:SF1">
    <property type="entry name" value="PHYTASE-LIKE DOMAIN-CONTAINING PROTEIN"/>
    <property type="match status" value="1"/>
</dbReference>
<feature type="domain" description="DUF7948" evidence="4">
    <location>
        <begin position="22"/>
        <end position="231"/>
    </location>
</feature>
<dbReference type="EMBL" id="PJNI01000003">
    <property type="protein sequence ID" value="PKR81307.1"/>
    <property type="molecule type" value="Genomic_DNA"/>
</dbReference>
<evidence type="ECO:0000259" key="4">
    <source>
        <dbReference type="Pfam" id="PF25778"/>
    </source>
</evidence>
<dbReference type="InterPro" id="IPR057708">
    <property type="entry name" value="DUF7948"/>
</dbReference>
<dbReference type="InterPro" id="IPR052918">
    <property type="entry name" value="Motility_Chemotaxis_Reg"/>
</dbReference>
<dbReference type="Pfam" id="PF18962">
    <property type="entry name" value="Por_Secre_tail"/>
    <property type="match status" value="1"/>
</dbReference>
<organism evidence="5 6">
    <name type="scientific">Brumimicrobium salinarum</name>
    <dbReference type="NCBI Taxonomy" id="2058658"/>
    <lineage>
        <taxon>Bacteria</taxon>
        <taxon>Pseudomonadati</taxon>
        <taxon>Bacteroidota</taxon>
        <taxon>Flavobacteriia</taxon>
        <taxon>Flavobacteriales</taxon>
        <taxon>Crocinitomicaceae</taxon>
        <taxon>Brumimicrobium</taxon>
    </lineage>
</organism>
<sequence length="826" mass="91410">MKNVLFFLLLWTTSFVLAHNGFEQNEGQILNIDRTPNTDVLYKFKQENLQITLRKNGFSYELLQQDNAAIEEMKKTSNTKIPCQIERIDFLFPQSPKHIISDREIKNNIRYFNEQGSFQPKYFQRIYYKEIAADFDIEFLIIDGQFKYNIHKSKDGQLKDFYIKVKSAGKLSLINEDLSILTDLGQINEQIPVSYIGENKETLKINFNLDKDRLSFKSNINTDHQTLIIDPLPDLVWSTFIGGSEYDITTSTTISDDNSIYITGITTSSSNISTSGAFQSSYQGDLDIFISKFTQEGDIEWSSYYGGPQAERIYSIVENNGYIYLAGCTFSNLGIVTSNPHQSTVNGADDIFLLKMDSLGNRVWCTYHGGNDHDFVTDMIVENDTIFMVGHTRSMNNIATNGVHLENFSASEAGHITLFDTDGNHLIGTYFGAENNTSIQGITRLNHKIFITGRTNANNGIATTGSHQEIFAGFKDGFLAKFNPDGTKLWGTYFGGDYSDVANAIASTVGGEIIISGNTSSTNQIATPGVHQETRLSPEQGFIANFNENGHLNWATYAGGNSTDYISVMNTNKDFIFVGGQTLSDEEIGTPNSYQSTISTDYDGFVQAFDLSGNLQWGTYLGGNANEDIASISVLSNNLLVAGSVDNNSLVFGQGNSHSDTYAGGVFDGFLVYLCQPETPQIIQVGDSLTVIATGNIDWYYEGDLIETNQESILPTANGDYTAIVSQQGKCSSNSDTLTISTIGVSVENHINNNTISIYPNPAKNKAIIAKPGKFSGTLFNLQGKEIYHFKGEDKVNLNTTNLEVGTYLVHIQLTDNHTVLKLQKN</sequence>
<evidence type="ECO:0000313" key="6">
    <source>
        <dbReference type="Proteomes" id="UP000236654"/>
    </source>
</evidence>
<protein>
    <submittedName>
        <fullName evidence="5">Uncharacterized protein</fullName>
    </submittedName>
</protein>
<feature type="domain" description="Secretion system C-terminal sorting" evidence="3">
    <location>
        <begin position="758"/>
        <end position="822"/>
    </location>
</feature>
<dbReference type="RefSeq" id="WP_101333787.1">
    <property type="nucleotide sequence ID" value="NZ_PJNI01000003.1"/>
</dbReference>
<keyword evidence="6" id="KW-1185">Reference proteome</keyword>
<comment type="caution">
    <text evidence="5">The sequence shown here is derived from an EMBL/GenBank/DDBJ whole genome shotgun (WGS) entry which is preliminary data.</text>
</comment>
<proteinExistence type="predicted"/>
<keyword evidence="1 2" id="KW-0732">Signal</keyword>
<reference evidence="5 6" key="1">
    <citation type="submission" date="2017-12" db="EMBL/GenBank/DDBJ databases">
        <title>The draft genome sequence of Brumimicrobium saltpan LHR20.</title>
        <authorList>
            <person name="Do Z.-J."/>
            <person name="Luo H.-R."/>
        </authorList>
    </citation>
    <scope>NUCLEOTIDE SEQUENCE [LARGE SCALE GENOMIC DNA]</scope>
    <source>
        <strain evidence="5 6">LHR20</strain>
    </source>
</reference>
<dbReference type="PANTHER" id="PTHR35580">
    <property type="entry name" value="CELL SURFACE GLYCOPROTEIN (S-LAYER PROTEIN)-LIKE PROTEIN"/>
    <property type="match status" value="1"/>
</dbReference>
<dbReference type="AlphaFoldDB" id="A0A2I0R408"/>
<dbReference type="InterPro" id="IPR026444">
    <property type="entry name" value="Secre_tail"/>
</dbReference>
<dbReference type="SUPFAM" id="SSF101898">
    <property type="entry name" value="NHL repeat"/>
    <property type="match status" value="1"/>
</dbReference>
<evidence type="ECO:0000313" key="5">
    <source>
        <dbReference type="EMBL" id="PKR81307.1"/>
    </source>
</evidence>